<dbReference type="Gene3D" id="2.40.170.20">
    <property type="entry name" value="TonB-dependent receptor, beta-barrel domain"/>
    <property type="match status" value="1"/>
</dbReference>
<comment type="subcellular location">
    <subcellularLocation>
        <location evidence="1 10">Cell outer membrane</location>
        <topology evidence="1 10">Multi-pass membrane protein</topology>
    </subcellularLocation>
</comment>
<dbReference type="PROSITE" id="PS01156">
    <property type="entry name" value="TONB_DEPENDENT_REC_2"/>
    <property type="match status" value="1"/>
</dbReference>
<dbReference type="AlphaFoldDB" id="F5RNY7"/>
<evidence type="ECO:0000256" key="12">
    <source>
        <dbReference type="SAM" id="SignalP"/>
    </source>
</evidence>
<dbReference type="InterPro" id="IPR039426">
    <property type="entry name" value="TonB-dep_rcpt-like"/>
</dbReference>
<sequence length="639" mass="71201">MKKSIRIAVTAALAFGILSIGGQTYAADHNNSADEHALGETVVTATRTPNEELKANANITVITGKDIERRHYTDLTQALRDVPGVAVNQYAPAGYNNSTKFYINGSEDVVLLIDGVRQNYAGGFGASLASALKDLSGIERIEVLHGSASTLYGSDAKGGVINIITKKAQGVKTTLGIGYGSYGRQLYSVANEGSANGWDWRVKYQKDKSSDFKDAHGNKTPSKLDADSVNVHIGKDLSKASYLALNFRSYKDSDHYQALYEKEQGFPVNLGNYDHFDTNLIWNVQIDDSTKNQMSVSRSKYNYDLTTYSLDWLTLLPVKSFYDFDVQTWRFSDQFDKQLGDHLLTAGFEFTKDDTTIKNGGAVSIGDRTLLNRSFYLQDQWSIIPTLKLTAGIRHDSNSAFGSHNSPSVSLGYDIDPMTHAYVSYSEYFITPTPNQLYAPTYGNAKLKPESGNTKEIGIAHDFGRGLSLTASYFKRHSKNRIGYHPMTYQNINVGDEDAHGWSLQFAKRIDSHLRARLGYTQTHVGKTAQRDVNIDGYLPRDQWNIGVDYRNRDFDSSLLARGMIGRPGPVSGAFPTDNYWVVDLAMNYQIADATKVYLKANNIFNQFYAEHSNVRYGSRGQWWTAPGRNFMIGVEQSF</sequence>
<dbReference type="eggNOG" id="COG4206">
    <property type="taxonomic scope" value="Bacteria"/>
</dbReference>
<comment type="caution">
    <text evidence="15">The sequence shown here is derived from an EMBL/GenBank/DDBJ whole genome shotgun (WGS) entry which is preliminary data.</text>
</comment>
<keyword evidence="16" id="KW-1185">Reference proteome</keyword>
<keyword evidence="5 12" id="KW-0732">Signal</keyword>
<keyword evidence="7 10" id="KW-0472">Membrane</keyword>
<evidence type="ECO:0000313" key="15">
    <source>
        <dbReference type="EMBL" id="EGK58377.1"/>
    </source>
</evidence>
<dbReference type="RefSeq" id="WP_006307003.1">
    <property type="nucleotide sequence ID" value="NZ_GL892076.1"/>
</dbReference>
<evidence type="ECO:0000256" key="10">
    <source>
        <dbReference type="PROSITE-ProRule" id="PRU01360"/>
    </source>
</evidence>
<evidence type="ECO:0000256" key="4">
    <source>
        <dbReference type="ARBA" id="ARBA00022692"/>
    </source>
</evidence>
<dbReference type="InterPro" id="IPR036942">
    <property type="entry name" value="Beta-barrel_TonB_sf"/>
</dbReference>
<dbReference type="GO" id="GO:0044718">
    <property type="term" value="P:siderophore transmembrane transport"/>
    <property type="evidence" value="ECO:0007669"/>
    <property type="project" value="TreeGrafter"/>
</dbReference>
<dbReference type="InterPro" id="IPR012910">
    <property type="entry name" value="Plug_dom"/>
</dbReference>
<keyword evidence="9 10" id="KW-0998">Cell outer membrane</keyword>
<evidence type="ECO:0000256" key="2">
    <source>
        <dbReference type="ARBA" id="ARBA00022448"/>
    </source>
</evidence>
<dbReference type="PANTHER" id="PTHR30069:SF29">
    <property type="entry name" value="HEMOGLOBIN AND HEMOGLOBIN-HAPTOGLOBIN-BINDING PROTEIN 1-RELATED"/>
    <property type="match status" value="1"/>
</dbReference>
<evidence type="ECO:0000256" key="5">
    <source>
        <dbReference type="ARBA" id="ARBA00022729"/>
    </source>
</evidence>
<evidence type="ECO:0000313" key="16">
    <source>
        <dbReference type="Proteomes" id="UP000004067"/>
    </source>
</evidence>
<feature type="domain" description="TonB-dependent receptor-like beta-barrel" evidence="13">
    <location>
        <begin position="245"/>
        <end position="604"/>
    </location>
</feature>
<dbReference type="Gene3D" id="2.170.130.10">
    <property type="entry name" value="TonB-dependent receptor, plug domain"/>
    <property type="match status" value="1"/>
</dbReference>
<evidence type="ECO:0000259" key="14">
    <source>
        <dbReference type="Pfam" id="PF07715"/>
    </source>
</evidence>
<dbReference type="GO" id="GO:0009279">
    <property type="term" value="C:cell outer membrane"/>
    <property type="evidence" value="ECO:0007669"/>
    <property type="project" value="UniProtKB-SubCell"/>
</dbReference>
<dbReference type="CDD" id="cd01347">
    <property type="entry name" value="ligand_gated_channel"/>
    <property type="match status" value="1"/>
</dbReference>
<protein>
    <submittedName>
        <fullName evidence="15">TonB-dependent receptor</fullName>
    </submittedName>
</protein>
<dbReference type="Pfam" id="PF07715">
    <property type="entry name" value="Plug"/>
    <property type="match status" value="1"/>
</dbReference>
<keyword evidence="8 15" id="KW-0675">Receptor</keyword>
<dbReference type="Pfam" id="PF00593">
    <property type="entry name" value="TonB_dep_Rec_b-barrel"/>
    <property type="match status" value="1"/>
</dbReference>
<evidence type="ECO:0000256" key="7">
    <source>
        <dbReference type="ARBA" id="ARBA00023136"/>
    </source>
</evidence>
<evidence type="ECO:0000256" key="11">
    <source>
        <dbReference type="RuleBase" id="RU003357"/>
    </source>
</evidence>
<dbReference type="InterPro" id="IPR037066">
    <property type="entry name" value="Plug_dom_sf"/>
</dbReference>
<dbReference type="OrthoDB" id="337377at2"/>
<evidence type="ECO:0000256" key="1">
    <source>
        <dbReference type="ARBA" id="ARBA00004571"/>
    </source>
</evidence>
<gene>
    <name evidence="15" type="ORF">HMPREF9081_1973</name>
</gene>
<organism evidence="15 16">
    <name type="scientific">Centipeda periodontii DSM 2778</name>
    <dbReference type="NCBI Taxonomy" id="888060"/>
    <lineage>
        <taxon>Bacteria</taxon>
        <taxon>Bacillati</taxon>
        <taxon>Bacillota</taxon>
        <taxon>Negativicutes</taxon>
        <taxon>Selenomonadales</taxon>
        <taxon>Selenomonadaceae</taxon>
        <taxon>Centipeda</taxon>
    </lineage>
</organism>
<dbReference type="SUPFAM" id="SSF56935">
    <property type="entry name" value="Porins"/>
    <property type="match status" value="1"/>
</dbReference>
<dbReference type="InterPro" id="IPR000531">
    <property type="entry name" value="Beta-barrel_TonB"/>
</dbReference>
<feature type="domain" description="TonB-dependent receptor plug" evidence="14">
    <location>
        <begin position="54"/>
        <end position="160"/>
    </location>
</feature>
<dbReference type="HOGENOM" id="CLU_008287_18_0_9"/>
<evidence type="ECO:0000256" key="9">
    <source>
        <dbReference type="ARBA" id="ARBA00023237"/>
    </source>
</evidence>
<reference evidence="15 16" key="1">
    <citation type="submission" date="2011-04" db="EMBL/GenBank/DDBJ databases">
        <authorList>
            <person name="Muzny D."/>
            <person name="Qin X."/>
            <person name="Deng J."/>
            <person name="Jiang H."/>
            <person name="Liu Y."/>
            <person name="Qu J."/>
            <person name="Song X.-Z."/>
            <person name="Zhang L."/>
            <person name="Thornton R."/>
            <person name="Coyle M."/>
            <person name="Francisco L."/>
            <person name="Jackson L."/>
            <person name="Javaid M."/>
            <person name="Korchina V."/>
            <person name="Kovar C."/>
            <person name="Mata R."/>
            <person name="Mathew T."/>
            <person name="Ngo R."/>
            <person name="Nguyen L."/>
            <person name="Nguyen N."/>
            <person name="Okwuonu G."/>
            <person name="Ongeri F."/>
            <person name="Pham C."/>
            <person name="Simmons D."/>
            <person name="Wilczek-Boney K."/>
            <person name="Hale W."/>
            <person name="Jakkamsetti A."/>
            <person name="Pham P."/>
            <person name="Ruth R."/>
            <person name="San Lucas F."/>
            <person name="Warren J."/>
            <person name="Zhang J."/>
            <person name="Zhao Z."/>
            <person name="Zhou C."/>
            <person name="Zhu D."/>
            <person name="Lee S."/>
            <person name="Bess C."/>
            <person name="Blankenburg K."/>
            <person name="Forbes L."/>
            <person name="Fu Q."/>
            <person name="Gubbala S."/>
            <person name="Hirani K."/>
            <person name="Jayaseelan J.C."/>
            <person name="Lara F."/>
            <person name="Munidasa M."/>
            <person name="Palculict T."/>
            <person name="Patil S."/>
            <person name="Pu L.-L."/>
            <person name="Saada N."/>
            <person name="Tang L."/>
            <person name="Weissenberger G."/>
            <person name="Zhu Y."/>
            <person name="Hemphill L."/>
            <person name="Shang Y."/>
            <person name="Youmans B."/>
            <person name="Ayvaz T."/>
            <person name="Ross M."/>
            <person name="Santibanez J."/>
            <person name="Aqrawi P."/>
            <person name="Gross S."/>
            <person name="Joshi V."/>
            <person name="Fowler G."/>
            <person name="Nazareth L."/>
            <person name="Reid J."/>
            <person name="Worley K."/>
            <person name="Petrosino J."/>
            <person name="Highlander S."/>
            <person name="Gibbs R."/>
        </authorList>
    </citation>
    <scope>NUCLEOTIDE SEQUENCE [LARGE SCALE GENOMIC DNA]</scope>
    <source>
        <strain evidence="15 16">DSM 2778</strain>
    </source>
</reference>
<evidence type="ECO:0000256" key="3">
    <source>
        <dbReference type="ARBA" id="ARBA00022452"/>
    </source>
</evidence>
<comment type="similarity">
    <text evidence="10 11">Belongs to the TonB-dependent receptor family.</text>
</comment>
<dbReference type="GO" id="GO:0015344">
    <property type="term" value="F:siderophore uptake transmembrane transporter activity"/>
    <property type="evidence" value="ECO:0007669"/>
    <property type="project" value="TreeGrafter"/>
</dbReference>
<feature type="signal peptide" evidence="12">
    <location>
        <begin position="1"/>
        <end position="26"/>
    </location>
</feature>
<proteinExistence type="inferred from homology"/>
<dbReference type="Proteomes" id="UP000004067">
    <property type="component" value="Unassembled WGS sequence"/>
</dbReference>
<evidence type="ECO:0000259" key="13">
    <source>
        <dbReference type="Pfam" id="PF00593"/>
    </source>
</evidence>
<keyword evidence="3 10" id="KW-1134">Transmembrane beta strand</keyword>
<keyword evidence="2 10" id="KW-0813">Transport</keyword>
<keyword evidence="4 10" id="KW-0812">Transmembrane</keyword>
<dbReference type="PANTHER" id="PTHR30069">
    <property type="entry name" value="TONB-DEPENDENT OUTER MEMBRANE RECEPTOR"/>
    <property type="match status" value="1"/>
</dbReference>
<dbReference type="PROSITE" id="PS52016">
    <property type="entry name" value="TONB_DEPENDENT_REC_3"/>
    <property type="match status" value="1"/>
</dbReference>
<dbReference type="EMBL" id="AFHQ01000047">
    <property type="protein sequence ID" value="EGK58377.1"/>
    <property type="molecule type" value="Genomic_DNA"/>
</dbReference>
<keyword evidence="6 11" id="KW-0798">TonB box</keyword>
<accession>F5RNY7</accession>
<dbReference type="STRING" id="888060.HMPREF9081_1973"/>
<feature type="chain" id="PRO_5003331239" evidence="12">
    <location>
        <begin position="27"/>
        <end position="639"/>
    </location>
</feature>
<name>F5RNY7_9FIRM</name>
<evidence type="ECO:0000256" key="8">
    <source>
        <dbReference type="ARBA" id="ARBA00023170"/>
    </source>
</evidence>
<dbReference type="InterPro" id="IPR010917">
    <property type="entry name" value="TonB_rcpt_CS"/>
</dbReference>
<evidence type="ECO:0000256" key="6">
    <source>
        <dbReference type="ARBA" id="ARBA00023077"/>
    </source>
</evidence>